<keyword evidence="3" id="KW-0812">Transmembrane</keyword>
<evidence type="ECO:0000313" key="4">
    <source>
        <dbReference type="EMBL" id="AVP98713.1"/>
    </source>
</evidence>
<dbReference type="RefSeq" id="WP_106892633.1">
    <property type="nucleotide sequence ID" value="NZ_CP027860.1"/>
</dbReference>
<gene>
    <name evidence="4" type="ORF">C7S18_16630</name>
</gene>
<feature type="compositionally biased region" description="Acidic residues" evidence="2">
    <location>
        <begin position="183"/>
        <end position="192"/>
    </location>
</feature>
<evidence type="ECO:0000256" key="3">
    <source>
        <dbReference type="SAM" id="Phobius"/>
    </source>
</evidence>
<reference evidence="4 5" key="1">
    <citation type="submission" date="2018-03" db="EMBL/GenBank/DDBJ databases">
        <title>Ahniella affigens gen. nov., sp. nov., a gammaproteobacterium isolated from sandy soil near a stream.</title>
        <authorList>
            <person name="Ko Y."/>
            <person name="Kim J.-H."/>
        </authorList>
    </citation>
    <scope>NUCLEOTIDE SEQUENCE [LARGE SCALE GENOMIC DNA]</scope>
    <source>
        <strain evidence="4 5">D13</strain>
    </source>
</reference>
<dbReference type="EMBL" id="CP027860">
    <property type="protein sequence ID" value="AVP98713.1"/>
    <property type="molecule type" value="Genomic_DNA"/>
</dbReference>
<evidence type="ECO:0000256" key="2">
    <source>
        <dbReference type="SAM" id="MobiDB-lite"/>
    </source>
</evidence>
<feature type="transmembrane region" description="Helical" evidence="3">
    <location>
        <begin position="21"/>
        <end position="43"/>
    </location>
</feature>
<evidence type="ECO:0000313" key="5">
    <source>
        <dbReference type="Proteomes" id="UP000241074"/>
    </source>
</evidence>
<feature type="coiled-coil region" evidence="1">
    <location>
        <begin position="47"/>
        <end position="91"/>
    </location>
</feature>
<protein>
    <submittedName>
        <fullName evidence="4">Fimbrial assembly protein</fullName>
    </submittedName>
</protein>
<dbReference type="PANTHER" id="PTHR40278">
    <property type="entry name" value="DNA UTILIZATION PROTEIN HOFN"/>
    <property type="match status" value="1"/>
</dbReference>
<dbReference type="PANTHER" id="PTHR40278:SF2">
    <property type="entry name" value="TYPE IV PILUS INNER MEMBRANE COMPONENT PILN"/>
    <property type="match status" value="1"/>
</dbReference>
<keyword evidence="3" id="KW-0472">Membrane</keyword>
<sequence>MAKINLLPWRAERRKQREREFQVMMGGAFLIGVLAFLVALTWMDRVVQGHQNRKDLLTREIAALDAKIKEIEALQEKRETLLRRKQIIERLQSSRYQMVHVFDELVRTLPDGVRLTEMVQAGDAMNVKGRAQSNARISAYMRNVESAQWLRDPDFKKSTLVGDDKGGAYEYELGIGVRRSEDEGSEGEEGEAAGDGSGGAGGTP</sequence>
<dbReference type="Pfam" id="PF05137">
    <property type="entry name" value="PilN"/>
    <property type="match status" value="1"/>
</dbReference>
<name>A0A2P1PV39_9GAMM</name>
<proteinExistence type="predicted"/>
<feature type="compositionally biased region" description="Gly residues" evidence="2">
    <location>
        <begin position="193"/>
        <end position="204"/>
    </location>
</feature>
<organism evidence="4 5">
    <name type="scientific">Ahniella affigens</name>
    <dbReference type="NCBI Taxonomy" id="2021234"/>
    <lineage>
        <taxon>Bacteria</taxon>
        <taxon>Pseudomonadati</taxon>
        <taxon>Pseudomonadota</taxon>
        <taxon>Gammaproteobacteria</taxon>
        <taxon>Lysobacterales</taxon>
        <taxon>Rhodanobacteraceae</taxon>
        <taxon>Ahniella</taxon>
    </lineage>
</organism>
<keyword evidence="3" id="KW-1133">Transmembrane helix</keyword>
<dbReference type="AlphaFoldDB" id="A0A2P1PV39"/>
<keyword evidence="5" id="KW-1185">Reference proteome</keyword>
<dbReference type="KEGG" id="xba:C7S18_16630"/>
<dbReference type="InterPro" id="IPR007813">
    <property type="entry name" value="PilN"/>
</dbReference>
<dbReference type="InterPro" id="IPR052534">
    <property type="entry name" value="Extracell_DNA_Util/SecSys_Comp"/>
</dbReference>
<keyword evidence="1" id="KW-0175">Coiled coil</keyword>
<dbReference type="OrthoDB" id="5296173at2"/>
<evidence type="ECO:0000256" key="1">
    <source>
        <dbReference type="SAM" id="Coils"/>
    </source>
</evidence>
<reference evidence="4 5" key="2">
    <citation type="submission" date="2018-03" db="EMBL/GenBank/DDBJ databases">
        <authorList>
            <person name="Keele B.F."/>
        </authorList>
    </citation>
    <scope>NUCLEOTIDE SEQUENCE [LARGE SCALE GENOMIC DNA]</scope>
    <source>
        <strain evidence="4 5">D13</strain>
    </source>
</reference>
<dbReference type="Proteomes" id="UP000241074">
    <property type="component" value="Chromosome"/>
</dbReference>
<feature type="region of interest" description="Disordered" evidence="2">
    <location>
        <begin position="175"/>
        <end position="204"/>
    </location>
</feature>
<accession>A0A2P1PV39</accession>
<dbReference type="GO" id="GO:0043107">
    <property type="term" value="P:type IV pilus-dependent motility"/>
    <property type="evidence" value="ECO:0007669"/>
    <property type="project" value="TreeGrafter"/>
</dbReference>
<dbReference type="GO" id="GO:0043683">
    <property type="term" value="P:type IV pilus assembly"/>
    <property type="evidence" value="ECO:0007669"/>
    <property type="project" value="TreeGrafter"/>
</dbReference>